<dbReference type="PROSITE" id="PS50968">
    <property type="entry name" value="BIOTINYL_LIPOYL"/>
    <property type="match status" value="1"/>
</dbReference>
<comment type="similarity">
    <text evidence="1 8">Belongs to the 2-oxoacid dehydrogenase family.</text>
</comment>
<evidence type="ECO:0000256" key="5">
    <source>
        <dbReference type="ARBA" id="ARBA00023315"/>
    </source>
</evidence>
<dbReference type="EC" id="2.3.1.12" evidence="8"/>
<evidence type="ECO:0000256" key="8">
    <source>
        <dbReference type="RuleBase" id="RU361137"/>
    </source>
</evidence>
<dbReference type="InterPro" id="IPR011053">
    <property type="entry name" value="Single_hybrid_motif"/>
</dbReference>
<dbReference type="PROSITE" id="PS51826">
    <property type="entry name" value="PSBD"/>
    <property type="match status" value="1"/>
</dbReference>
<comment type="function">
    <text evidence="6">The pyruvate dehydrogenase complex catalyzes the overall conversion of pyruvate to acetyl-CoA and CO(2). It contains multiple copies of three enzymatic components: pyruvate dehydrogenase (E1), dihydrolipoamide acetyltransferase (E2) and lipoamide dehydrogenase (E3).</text>
</comment>
<evidence type="ECO:0000256" key="1">
    <source>
        <dbReference type="ARBA" id="ARBA00007317"/>
    </source>
</evidence>
<dbReference type="InterPro" id="IPR036625">
    <property type="entry name" value="E3-bd_dom_sf"/>
</dbReference>
<dbReference type="InterPro" id="IPR023213">
    <property type="entry name" value="CAT-like_dom_sf"/>
</dbReference>
<dbReference type="PROSITE" id="PS00189">
    <property type="entry name" value="LIPOYL"/>
    <property type="match status" value="1"/>
</dbReference>
<dbReference type="InterPro" id="IPR006257">
    <property type="entry name" value="LAT1"/>
</dbReference>
<keyword evidence="12" id="KW-0670">Pyruvate</keyword>
<dbReference type="FunFam" id="3.30.559.10:FF:000007">
    <property type="entry name" value="Dihydrolipoamide acetyltransferase component of pyruvate dehydrogenase complex"/>
    <property type="match status" value="1"/>
</dbReference>
<sequence length="432" mass="46406">MAIPIEMPKMSDTMEEGVVVAWLVEEGQRVSAGDVIAQVETDKATMDLEVYDDGVLLKKVVQEGESVPIGGLIAVLGKEGEDISGLLARYQKRTAPSPVAKPETVEAVPAQTGDGASAAVSASEGEAAEARIKASPLARKLAKEYGLELRTIQGSGPEGRIVRRDIEAVLARQRPPAEAAPTPAVEAAPAPPPAAAPAPSLPYEAIPLTSMRRTIARRLSQSKFTAPHFYLTVDVDVEKAVAFREQLNALAEAQGRPKISFNDLITKACALALRQHPEINASYFEQEGEIRRWKEIHIGIAVALEEGLVTPVVRNADQKGLGQIAEETQALAEKARQRKLQPQEMEGATFTTSNLGMFGIESFTAIINPPNACILAIGAIREVPVVKDGAVVPGKRMQLTLSCDHRIVDGATGARFLKTVQRYLEEPLNLLL</sequence>
<name>A0A7V2F6S7_RHOMR</name>
<dbReference type="InterPro" id="IPR001078">
    <property type="entry name" value="2-oxoacid_DH_actylTfrase"/>
</dbReference>
<dbReference type="Pfam" id="PF00198">
    <property type="entry name" value="2-oxoacid_dh"/>
    <property type="match status" value="1"/>
</dbReference>
<dbReference type="Pfam" id="PF00364">
    <property type="entry name" value="Biotin_lipoyl"/>
    <property type="match status" value="1"/>
</dbReference>
<evidence type="ECO:0000313" key="12">
    <source>
        <dbReference type="EMBL" id="HER96218.1"/>
    </source>
</evidence>
<comment type="catalytic activity">
    <reaction evidence="7 8">
        <text>N(6)-[(R)-dihydrolipoyl]-L-lysyl-[protein] + acetyl-CoA = N(6)-[(R)-S(8)-acetyldihydrolipoyl]-L-lysyl-[protein] + CoA</text>
        <dbReference type="Rhea" id="RHEA:17017"/>
        <dbReference type="Rhea" id="RHEA-COMP:10475"/>
        <dbReference type="Rhea" id="RHEA-COMP:10478"/>
        <dbReference type="ChEBI" id="CHEBI:57287"/>
        <dbReference type="ChEBI" id="CHEBI:57288"/>
        <dbReference type="ChEBI" id="CHEBI:83100"/>
        <dbReference type="ChEBI" id="CHEBI:83111"/>
        <dbReference type="EC" id="2.3.1.12"/>
    </reaction>
</comment>
<feature type="compositionally biased region" description="Pro residues" evidence="9">
    <location>
        <begin position="189"/>
        <end position="198"/>
    </location>
</feature>
<dbReference type="SUPFAM" id="SSF52777">
    <property type="entry name" value="CoA-dependent acyltransferases"/>
    <property type="match status" value="1"/>
</dbReference>
<dbReference type="CDD" id="cd06849">
    <property type="entry name" value="lipoyl_domain"/>
    <property type="match status" value="1"/>
</dbReference>
<feature type="domain" description="Lipoyl-binding" evidence="10">
    <location>
        <begin position="2"/>
        <end position="77"/>
    </location>
</feature>
<feature type="region of interest" description="Disordered" evidence="9">
    <location>
        <begin position="173"/>
        <end position="198"/>
    </location>
</feature>
<dbReference type="Pfam" id="PF02817">
    <property type="entry name" value="E3_binding"/>
    <property type="match status" value="1"/>
</dbReference>
<dbReference type="GO" id="GO:0006086">
    <property type="term" value="P:pyruvate decarboxylation to acetyl-CoA"/>
    <property type="evidence" value="ECO:0007669"/>
    <property type="project" value="InterPro"/>
</dbReference>
<dbReference type="Gene3D" id="3.30.559.10">
    <property type="entry name" value="Chloramphenicol acetyltransferase-like domain"/>
    <property type="match status" value="1"/>
</dbReference>
<dbReference type="EMBL" id="DSGB01000005">
    <property type="protein sequence ID" value="HER96218.1"/>
    <property type="molecule type" value="Genomic_DNA"/>
</dbReference>
<gene>
    <name evidence="12" type="ORF">ENO59_06845</name>
</gene>
<keyword evidence="4 8" id="KW-0450">Lipoyl</keyword>
<keyword evidence="3 8" id="KW-0808">Transferase</keyword>
<dbReference type="AlphaFoldDB" id="A0A7V2F6S7"/>
<proteinExistence type="inferred from homology"/>
<dbReference type="SUPFAM" id="SSF47005">
    <property type="entry name" value="Peripheral subunit-binding domain of 2-oxo acid dehydrogenase complex"/>
    <property type="match status" value="1"/>
</dbReference>
<comment type="subunit">
    <text evidence="2">Forms a 24-polypeptide structural core with octahedral symmetry.</text>
</comment>
<dbReference type="InterPro" id="IPR000089">
    <property type="entry name" value="Biotin_lipoyl"/>
</dbReference>
<dbReference type="GO" id="GO:0004742">
    <property type="term" value="F:dihydrolipoyllysine-residue acetyltransferase activity"/>
    <property type="evidence" value="ECO:0007669"/>
    <property type="project" value="UniProtKB-UniRule"/>
</dbReference>
<evidence type="ECO:0000259" key="11">
    <source>
        <dbReference type="PROSITE" id="PS51826"/>
    </source>
</evidence>
<accession>A0A7V2F6S7</accession>
<dbReference type="GO" id="GO:0045254">
    <property type="term" value="C:pyruvate dehydrogenase complex"/>
    <property type="evidence" value="ECO:0007669"/>
    <property type="project" value="UniProtKB-UniRule"/>
</dbReference>
<dbReference type="InterPro" id="IPR004167">
    <property type="entry name" value="PSBD"/>
</dbReference>
<protein>
    <recommendedName>
        <fullName evidence="8">Acetyltransferase component of pyruvate dehydrogenase complex</fullName>
        <ecNumber evidence="8">2.3.1.12</ecNumber>
    </recommendedName>
</protein>
<evidence type="ECO:0000256" key="7">
    <source>
        <dbReference type="ARBA" id="ARBA00048370"/>
    </source>
</evidence>
<evidence type="ECO:0000256" key="6">
    <source>
        <dbReference type="ARBA" id="ARBA00025211"/>
    </source>
</evidence>
<reference evidence="12" key="1">
    <citation type="journal article" date="2020" name="mSystems">
        <title>Genome- and Community-Level Interaction Insights into Carbon Utilization and Element Cycling Functions of Hydrothermarchaeota in Hydrothermal Sediment.</title>
        <authorList>
            <person name="Zhou Z."/>
            <person name="Liu Y."/>
            <person name="Xu W."/>
            <person name="Pan J."/>
            <person name="Luo Z.H."/>
            <person name="Li M."/>
        </authorList>
    </citation>
    <scope>NUCLEOTIDE SEQUENCE [LARGE SCALE GENOMIC DNA]</scope>
    <source>
        <strain evidence="12">SpSt-143</strain>
    </source>
</reference>
<organism evidence="12">
    <name type="scientific">Rhodothermus marinus</name>
    <name type="common">Rhodothermus obamensis</name>
    <dbReference type="NCBI Taxonomy" id="29549"/>
    <lineage>
        <taxon>Bacteria</taxon>
        <taxon>Pseudomonadati</taxon>
        <taxon>Rhodothermota</taxon>
        <taxon>Rhodothermia</taxon>
        <taxon>Rhodothermales</taxon>
        <taxon>Rhodothermaceae</taxon>
        <taxon>Rhodothermus</taxon>
    </lineage>
</organism>
<evidence type="ECO:0000256" key="2">
    <source>
        <dbReference type="ARBA" id="ARBA00011484"/>
    </source>
</evidence>
<evidence type="ECO:0000256" key="4">
    <source>
        <dbReference type="ARBA" id="ARBA00022823"/>
    </source>
</evidence>
<keyword evidence="5 8" id="KW-0012">Acyltransferase</keyword>
<dbReference type="Gene3D" id="4.10.320.10">
    <property type="entry name" value="E3-binding domain"/>
    <property type="match status" value="1"/>
</dbReference>
<feature type="domain" description="Peripheral subunit-binding (PSBD)" evidence="11">
    <location>
        <begin position="133"/>
        <end position="170"/>
    </location>
</feature>
<dbReference type="InterPro" id="IPR003016">
    <property type="entry name" value="2-oxoA_DH_lipoyl-BS"/>
</dbReference>
<comment type="cofactor">
    <cofactor evidence="8">
        <name>(R)-lipoate</name>
        <dbReference type="ChEBI" id="CHEBI:83088"/>
    </cofactor>
    <text evidence="8">Binds 1 lipoyl cofactor covalently.</text>
</comment>
<evidence type="ECO:0000256" key="9">
    <source>
        <dbReference type="SAM" id="MobiDB-lite"/>
    </source>
</evidence>
<dbReference type="SUPFAM" id="SSF51230">
    <property type="entry name" value="Single hybrid motif"/>
    <property type="match status" value="1"/>
</dbReference>
<evidence type="ECO:0000256" key="3">
    <source>
        <dbReference type="ARBA" id="ARBA00022679"/>
    </source>
</evidence>
<comment type="caution">
    <text evidence="12">The sequence shown here is derived from an EMBL/GenBank/DDBJ whole genome shotgun (WGS) entry which is preliminary data.</text>
</comment>
<evidence type="ECO:0000259" key="10">
    <source>
        <dbReference type="PROSITE" id="PS50968"/>
    </source>
</evidence>
<feature type="compositionally biased region" description="Low complexity" evidence="9">
    <location>
        <begin position="176"/>
        <end position="188"/>
    </location>
</feature>
<dbReference type="InterPro" id="IPR045257">
    <property type="entry name" value="E2/Pdx1"/>
</dbReference>
<dbReference type="PANTHER" id="PTHR23151:SF90">
    <property type="entry name" value="DIHYDROLIPOYLLYSINE-RESIDUE ACETYLTRANSFERASE COMPONENT OF PYRUVATE DEHYDROGENASE COMPLEX, MITOCHONDRIAL-RELATED"/>
    <property type="match status" value="1"/>
</dbReference>
<dbReference type="NCBIfam" id="TIGR01349">
    <property type="entry name" value="PDHac_trf_mito"/>
    <property type="match status" value="1"/>
</dbReference>
<dbReference type="PANTHER" id="PTHR23151">
    <property type="entry name" value="DIHYDROLIPOAMIDE ACETYL/SUCCINYL-TRANSFERASE-RELATED"/>
    <property type="match status" value="1"/>
</dbReference>
<dbReference type="Gene3D" id="2.40.50.100">
    <property type="match status" value="1"/>
</dbReference>